<dbReference type="OrthoDB" id="5807587at2759"/>
<accession>A0A0N4VJ72</accession>
<dbReference type="EMBL" id="UXUI01010641">
    <property type="protein sequence ID" value="VDD95467.1"/>
    <property type="molecule type" value="Genomic_DNA"/>
</dbReference>
<evidence type="ECO:0000313" key="2">
    <source>
        <dbReference type="Proteomes" id="UP000274131"/>
    </source>
</evidence>
<protein>
    <submittedName>
        <fullName evidence="3">MAM domain-containing protein</fullName>
    </submittedName>
</protein>
<name>A0A0N4VJ72_ENTVE</name>
<gene>
    <name evidence="1" type="ORF">EVEC_LOCUS10218</name>
</gene>
<dbReference type="Proteomes" id="UP000274131">
    <property type="component" value="Unassembled WGS sequence"/>
</dbReference>
<dbReference type="SUPFAM" id="SSF49899">
    <property type="entry name" value="Concanavalin A-like lectins/glucanases"/>
    <property type="match status" value="1"/>
</dbReference>
<proteinExistence type="predicted"/>
<evidence type="ECO:0000313" key="3">
    <source>
        <dbReference type="WBParaSite" id="EVEC_0001089301-mRNA-1"/>
    </source>
</evidence>
<keyword evidence="2" id="KW-1185">Reference proteome</keyword>
<organism evidence="3">
    <name type="scientific">Enterobius vermicularis</name>
    <name type="common">Human pinworm</name>
    <dbReference type="NCBI Taxonomy" id="51028"/>
    <lineage>
        <taxon>Eukaryota</taxon>
        <taxon>Metazoa</taxon>
        <taxon>Ecdysozoa</taxon>
        <taxon>Nematoda</taxon>
        <taxon>Chromadorea</taxon>
        <taxon>Rhabditida</taxon>
        <taxon>Spirurina</taxon>
        <taxon>Oxyuridomorpha</taxon>
        <taxon>Oxyuroidea</taxon>
        <taxon>Oxyuridae</taxon>
        <taxon>Enterobius</taxon>
    </lineage>
</organism>
<evidence type="ECO:0000313" key="1">
    <source>
        <dbReference type="EMBL" id="VDD95467.1"/>
    </source>
</evidence>
<reference evidence="3" key="1">
    <citation type="submission" date="2017-02" db="UniProtKB">
        <authorList>
            <consortium name="WormBaseParasite"/>
        </authorList>
    </citation>
    <scope>IDENTIFICATION</scope>
</reference>
<reference evidence="1 2" key="2">
    <citation type="submission" date="2018-10" db="EMBL/GenBank/DDBJ databases">
        <authorList>
            <consortium name="Pathogen Informatics"/>
        </authorList>
    </citation>
    <scope>NUCLEOTIDE SEQUENCE [LARGE SCALE GENOMIC DNA]</scope>
</reference>
<dbReference type="InterPro" id="IPR013320">
    <property type="entry name" value="ConA-like_dom_sf"/>
</dbReference>
<sequence length="671" mass="75318">MLHILCITAAVFVDEDVEDDNNDKDGSDDEAGLYAYIEGGLDRRAEAHLISPPIQRMNASGRIDFDFWKSSLNPSLDVCLLKDEDMICLDTVSTQIPHKWVHHSTSLPPSLHPFKVVFRVRHLKSSSDVVGIDNIDFTVNCATFIFHVPSSEQTFYSGTTVFQQKTKECDQLGTFDEGYSTKDWQLKKKSSEDGFHLKKFWPLDKHYRFCKAVRCAFDSDCQWIFSKHWKRVEGRLLVSKEGIHTADTPIFNTSLEDSFLEFNLWMSGSTELSVSEGNISEQKELWTRRGQLYGKEWHSVRIPVRADGSLNQLHLKAVVPPKNFLAVSEIRLTNAYGHEMSCDSSYDLYTTTEATTLHGDKTSGIAEEIKAAKLNEDILNPNQVRFPHPLKKNLRIQKYHSRHHSPIRPQIIREAKKFKSENLHHEKSKATNENRNETLLPSKTSFGTLIQLEPRNNEDVMEGPGYSETYQSDVSLRNPLVYTRLSIGSSGRQQIQPAVLPVKAVGQNRLLAPDVNVIVSQLAGQPAVLDQIKNFAKHLGFSNLSGQQALELFKALLSSKTREKFLGENKLKASGSPNLSVSGLRPIKPVNAPPGAEPKMNDDLGPLSVLFPGGLPSLSFLKAEGLLKQNFNAELLKKVTSIFTPPSTQTDAQRPLTRKNLDFVIQNANSV</sequence>
<dbReference type="WBParaSite" id="EVEC_0001089301-mRNA-1">
    <property type="protein sequence ID" value="EVEC_0001089301-mRNA-1"/>
    <property type="gene ID" value="EVEC_0001089301"/>
</dbReference>
<dbReference type="AlphaFoldDB" id="A0A0N4VJ72"/>
<dbReference type="Gene3D" id="2.60.120.200">
    <property type="match status" value="2"/>
</dbReference>